<evidence type="ECO:0000256" key="3">
    <source>
        <dbReference type="ARBA" id="ARBA00022723"/>
    </source>
</evidence>
<keyword evidence="5 9" id="KW-0378">Hydrolase</keyword>
<dbReference type="Gene3D" id="3.40.720.10">
    <property type="entry name" value="Alkaline Phosphatase, subunit A"/>
    <property type="match status" value="1"/>
</dbReference>
<evidence type="ECO:0000256" key="1">
    <source>
        <dbReference type="ARBA" id="ARBA00001913"/>
    </source>
</evidence>
<protein>
    <submittedName>
        <fullName evidence="9">Arylsulfatase</fullName>
        <ecNumber evidence="9">3.1.6.1</ecNumber>
    </submittedName>
</protein>
<dbReference type="AlphaFoldDB" id="A0A5C6CWF4"/>
<evidence type="ECO:0000256" key="2">
    <source>
        <dbReference type="ARBA" id="ARBA00008779"/>
    </source>
</evidence>
<keyword evidence="3" id="KW-0479">Metal-binding</keyword>
<evidence type="ECO:0000313" key="10">
    <source>
        <dbReference type="Proteomes" id="UP000319143"/>
    </source>
</evidence>
<accession>A0A5C6CWF4</accession>
<dbReference type="PROSITE" id="PS00523">
    <property type="entry name" value="SULFATASE_1"/>
    <property type="match status" value="1"/>
</dbReference>
<feature type="compositionally biased region" description="Basic and acidic residues" evidence="7">
    <location>
        <begin position="158"/>
        <end position="167"/>
    </location>
</feature>
<evidence type="ECO:0000259" key="8">
    <source>
        <dbReference type="Pfam" id="PF00884"/>
    </source>
</evidence>
<organism evidence="9 10">
    <name type="scientific">Novipirellula artificiosorum</name>
    <dbReference type="NCBI Taxonomy" id="2528016"/>
    <lineage>
        <taxon>Bacteria</taxon>
        <taxon>Pseudomonadati</taxon>
        <taxon>Planctomycetota</taxon>
        <taxon>Planctomycetia</taxon>
        <taxon>Pirellulales</taxon>
        <taxon>Pirellulaceae</taxon>
        <taxon>Novipirellula</taxon>
    </lineage>
</organism>
<comment type="cofactor">
    <cofactor evidence="1">
        <name>Ca(2+)</name>
        <dbReference type="ChEBI" id="CHEBI:29108"/>
    </cofactor>
</comment>
<dbReference type="SUPFAM" id="SSF53649">
    <property type="entry name" value="Alkaline phosphatase-like"/>
    <property type="match status" value="1"/>
</dbReference>
<feature type="region of interest" description="Disordered" evidence="7">
    <location>
        <begin position="148"/>
        <end position="167"/>
    </location>
</feature>
<evidence type="ECO:0000256" key="5">
    <source>
        <dbReference type="ARBA" id="ARBA00022801"/>
    </source>
</evidence>
<dbReference type="Pfam" id="PF00884">
    <property type="entry name" value="Sulfatase"/>
    <property type="match status" value="1"/>
</dbReference>
<dbReference type="CDD" id="cd16144">
    <property type="entry name" value="ARS_like"/>
    <property type="match status" value="1"/>
</dbReference>
<proteinExistence type="inferred from homology"/>
<dbReference type="InterPro" id="IPR017850">
    <property type="entry name" value="Alkaline_phosphatase_core_sf"/>
</dbReference>
<dbReference type="InterPro" id="IPR024607">
    <property type="entry name" value="Sulfatase_CS"/>
</dbReference>
<reference evidence="9 10" key="1">
    <citation type="submission" date="2019-02" db="EMBL/GenBank/DDBJ databases">
        <title>Deep-cultivation of Planctomycetes and their phenomic and genomic characterization uncovers novel biology.</title>
        <authorList>
            <person name="Wiegand S."/>
            <person name="Jogler M."/>
            <person name="Boedeker C."/>
            <person name="Pinto D."/>
            <person name="Vollmers J."/>
            <person name="Rivas-Marin E."/>
            <person name="Kohn T."/>
            <person name="Peeters S.H."/>
            <person name="Heuer A."/>
            <person name="Rast P."/>
            <person name="Oberbeckmann S."/>
            <person name="Bunk B."/>
            <person name="Jeske O."/>
            <person name="Meyerdierks A."/>
            <person name="Storesund J.E."/>
            <person name="Kallscheuer N."/>
            <person name="Luecker S."/>
            <person name="Lage O.M."/>
            <person name="Pohl T."/>
            <person name="Merkel B.J."/>
            <person name="Hornburger P."/>
            <person name="Mueller R.-W."/>
            <person name="Bruemmer F."/>
            <person name="Labrenz M."/>
            <person name="Spormann A.M."/>
            <person name="Op Den Camp H."/>
            <person name="Overmann J."/>
            <person name="Amann R."/>
            <person name="Jetten M.S.M."/>
            <person name="Mascher T."/>
            <person name="Medema M.H."/>
            <person name="Devos D.P."/>
            <person name="Kaster A.-K."/>
            <person name="Ovreas L."/>
            <person name="Rohde M."/>
            <person name="Galperin M.Y."/>
            <person name="Jogler C."/>
        </authorList>
    </citation>
    <scope>NUCLEOTIDE SEQUENCE [LARGE SCALE GENOMIC DNA]</scope>
    <source>
        <strain evidence="9 10">Poly41</strain>
    </source>
</reference>
<dbReference type="GO" id="GO:0004065">
    <property type="term" value="F:arylsulfatase activity"/>
    <property type="evidence" value="ECO:0007669"/>
    <property type="project" value="UniProtKB-EC"/>
</dbReference>
<dbReference type="EC" id="3.1.6.1" evidence="9"/>
<gene>
    <name evidence="9" type="primary">atsA_165</name>
    <name evidence="9" type="ORF">Poly41_69400</name>
</gene>
<dbReference type="Proteomes" id="UP000319143">
    <property type="component" value="Unassembled WGS sequence"/>
</dbReference>
<comment type="similarity">
    <text evidence="2">Belongs to the sulfatase family.</text>
</comment>
<evidence type="ECO:0000313" key="9">
    <source>
        <dbReference type="EMBL" id="TWU28044.1"/>
    </source>
</evidence>
<keyword evidence="4" id="KW-0732">Signal</keyword>
<evidence type="ECO:0000256" key="4">
    <source>
        <dbReference type="ARBA" id="ARBA00022729"/>
    </source>
</evidence>
<comment type="caution">
    <text evidence="9">The sequence shown here is derived from an EMBL/GenBank/DDBJ whole genome shotgun (WGS) entry which is preliminary data.</text>
</comment>
<name>A0A5C6CWF4_9BACT</name>
<sequence length="527" mass="58623">MLVIVQSDVIGYFRHCSLLRVKSGEVRYHLVLLCSEHFIPIYDIIPKVNPMRTLFAIIVFVVGNLALSVEAKQPNVIVFLVDDMGWMDSSTYGSEFYETPNMTRLAKQGMTFTQAYAHPLCSPTRAALMTGKYPARFAMHQAITGQSKAEPKLSAQPRRGETVRWPESKSHLPLEETTIAETLRGSGYDTWFLGKWHLGNQPEYWPGQQGFDKVICVGGAGPSGGYFAPNRIPALKPGPDGEYICERLTDEACRLIDNRGDAPFFMYLSHFNVHSPYEARPADVERFAAKIDKSLTHQNPVMAAMLFAMDESLGRILDKLEDAGLSDDTWVFFMSDNGGVHWSNMRGEYAKRFPVPVTSNAPLRGGKACFYEGGVRVPMIVRKPGTVPADSKCDQPVHAIDLLPTLAAIAGVDESQHEEIDGISLLPVLSDETTLNRERLFCHFPRSKTLAGTVGGSFVREGDYKLIRLWFGGDDGKHAYELYDLSTDIGEQTNLAPAMPEKVTALSQTLDDWLADTHALVPQWRAE</sequence>
<dbReference type="PANTHER" id="PTHR42693">
    <property type="entry name" value="ARYLSULFATASE FAMILY MEMBER"/>
    <property type="match status" value="1"/>
</dbReference>
<keyword evidence="6" id="KW-0106">Calcium</keyword>
<dbReference type="InterPro" id="IPR050738">
    <property type="entry name" value="Sulfatase"/>
</dbReference>
<dbReference type="PANTHER" id="PTHR42693:SF42">
    <property type="entry name" value="ARYLSULFATASE G"/>
    <property type="match status" value="1"/>
</dbReference>
<dbReference type="InterPro" id="IPR000917">
    <property type="entry name" value="Sulfatase_N"/>
</dbReference>
<dbReference type="Gene3D" id="3.30.1120.10">
    <property type="match status" value="1"/>
</dbReference>
<dbReference type="GO" id="GO:0046872">
    <property type="term" value="F:metal ion binding"/>
    <property type="evidence" value="ECO:0007669"/>
    <property type="project" value="UniProtKB-KW"/>
</dbReference>
<dbReference type="EMBL" id="SJPV01000031">
    <property type="protein sequence ID" value="TWU28044.1"/>
    <property type="molecule type" value="Genomic_DNA"/>
</dbReference>
<evidence type="ECO:0000256" key="7">
    <source>
        <dbReference type="SAM" id="MobiDB-lite"/>
    </source>
</evidence>
<keyword evidence="10" id="KW-1185">Reference proteome</keyword>
<evidence type="ECO:0000256" key="6">
    <source>
        <dbReference type="ARBA" id="ARBA00022837"/>
    </source>
</evidence>
<feature type="domain" description="Sulfatase N-terminal" evidence="8">
    <location>
        <begin position="74"/>
        <end position="412"/>
    </location>
</feature>